<protein>
    <submittedName>
        <fullName evidence="2">Uncharacterized protein</fullName>
    </submittedName>
</protein>
<proteinExistence type="predicted"/>
<accession>A0A8X8AT47</accession>
<dbReference type="EMBL" id="JAAMPC010000005">
    <property type="protein sequence ID" value="KAG2312339.1"/>
    <property type="molecule type" value="Genomic_DNA"/>
</dbReference>
<organism evidence="2 3">
    <name type="scientific">Brassica carinata</name>
    <name type="common">Ethiopian mustard</name>
    <name type="synonym">Abyssinian cabbage</name>
    <dbReference type="NCBI Taxonomy" id="52824"/>
    <lineage>
        <taxon>Eukaryota</taxon>
        <taxon>Viridiplantae</taxon>
        <taxon>Streptophyta</taxon>
        <taxon>Embryophyta</taxon>
        <taxon>Tracheophyta</taxon>
        <taxon>Spermatophyta</taxon>
        <taxon>Magnoliopsida</taxon>
        <taxon>eudicotyledons</taxon>
        <taxon>Gunneridae</taxon>
        <taxon>Pentapetalae</taxon>
        <taxon>rosids</taxon>
        <taxon>malvids</taxon>
        <taxon>Brassicales</taxon>
        <taxon>Brassicaceae</taxon>
        <taxon>Brassiceae</taxon>
        <taxon>Brassica</taxon>
    </lineage>
</organism>
<keyword evidence="3" id="KW-1185">Reference proteome</keyword>
<dbReference type="PANTHER" id="PTHR34361:SF6">
    <property type="entry name" value="POX DOMAIN-CONTAINING PROTEIN"/>
    <property type="match status" value="1"/>
</dbReference>
<evidence type="ECO:0000313" key="2">
    <source>
        <dbReference type="EMBL" id="KAG2312339.1"/>
    </source>
</evidence>
<dbReference type="OrthoDB" id="1649072at2759"/>
<evidence type="ECO:0000256" key="1">
    <source>
        <dbReference type="SAM" id="MobiDB-lite"/>
    </source>
</evidence>
<dbReference type="Proteomes" id="UP000886595">
    <property type="component" value="Unassembled WGS sequence"/>
</dbReference>
<name>A0A8X8AT47_BRACI</name>
<feature type="region of interest" description="Disordered" evidence="1">
    <location>
        <begin position="286"/>
        <end position="352"/>
    </location>
</feature>
<feature type="compositionally biased region" description="Polar residues" evidence="1">
    <location>
        <begin position="293"/>
        <end position="319"/>
    </location>
</feature>
<dbReference type="PANTHER" id="PTHR34361">
    <property type="entry name" value="OS08G0157800 PROTEIN"/>
    <property type="match status" value="1"/>
</dbReference>
<evidence type="ECO:0000313" key="3">
    <source>
        <dbReference type="Proteomes" id="UP000886595"/>
    </source>
</evidence>
<comment type="caution">
    <text evidence="2">The sequence shown here is derived from an EMBL/GenBank/DDBJ whole genome shotgun (WGS) entry which is preliminary data.</text>
</comment>
<reference evidence="2 3" key="1">
    <citation type="submission" date="2020-02" db="EMBL/GenBank/DDBJ databases">
        <authorList>
            <person name="Ma Q."/>
            <person name="Huang Y."/>
            <person name="Song X."/>
            <person name="Pei D."/>
        </authorList>
    </citation>
    <scope>NUCLEOTIDE SEQUENCE [LARGE SCALE GENOMIC DNA]</scope>
    <source>
        <strain evidence="2">Sxm20200214</strain>
        <tissue evidence="2">Leaf</tissue>
    </source>
</reference>
<gene>
    <name evidence="2" type="ORF">Bca52824_023896</name>
</gene>
<dbReference type="AlphaFoldDB" id="A0A8X8AT47"/>
<sequence>MKQCDHHLAIASSSLPFTASESDPEDSFWRDFFDFSFLTSDDQKSGLDDGSSELYIVDSNVSMVEERSPPRASVLGVTTTTTTPVAKNDSIAKKGKEACFSPLFAKISALRITECPVPSDLYDTEVDSPCWKGAVSRNNAESGTSSVNLRRSRDDLNVLYGLNPMAPQFIPSTAKMNLDRSGKEFEGSSLKRSLSSTFPPSSGEFSINDLYEAGSDQKISIGVMDQSLGLVSQDSVSEAMGILDISHEFQRPKKLDPLAPVFVPAYTVVHEKSVVAERNAHSTYASSEVGHIGSSNPYSDNVHQSGKTYSSNPRLGSQVQKKKLNPLAPQFSLPDTKPKVYGGSVENQAPPTNVNSSVLFSPVSYKELHAGFAHPSVHVEPSYKEVDSKQMGPHRSFISHGNPSPQMDVKKLLTTIHGLSELLTHVHGSDTSASPNEQDLHLINSTVQNLNSYINNQAGNYDGLTSLPNIYKQSIREHQIPKARNLSSTVDFRRKEKYPMVKGETGTEVPFENSFGQTAVRNHETEEQINPQVLFYKSLLLKARADRSLMEYETFLSSSRT</sequence>